<feature type="compositionally biased region" description="Polar residues" evidence="1">
    <location>
        <begin position="1"/>
        <end position="11"/>
    </location>
</feature>
<keyword evidence="3" id="KW-1185">Reference proteome</keyword>
<dbReference type="EMBL" id="JAOYFB010000018">
    <property type="protein sequence ID" value="KAK4017766.1"/>
    <property type="molecule type" value="Genomic_DNA"/>
</dbReference>
<evidence type="ECO:0000256" key="1">
    <source>
        <dbReference type="SAM" id="MobiDB-lite"/>
    </source>
</evidence>
<reference evidence="2 3" key="1">
    <citation type="journal article" date="2023" name="Nucleic Acids Res.">
        <title>The hologenome of Daphnia magna reveals possible DNA methylation and microbiome-mediated evolution of the host genome.</title>
        <authorList>
            <person name="Chaturvedi A."/>
            <person name="Li X."/>
            <person name="Dhandapani V."/>
            <person name="Marshall H."/>
            <person name="Kissane S."/>
            <person name="Cuenca-Cambronero M."/>
            <person name="Asole G."/>
            <person name="Calvet F."/>
            <person name="Ruiz-Romero M."/>
            <person name="Marangio P."/>
            <person name="Guigo R."/>
            <person name="Rago D."/>
            <person name="Mirbahai L."/>
            <person name="Eastwood N."/>
            <person name="Colbourne J.K."/>
            <person name="Zhou J."/>
            <person name="Mallon E."/>
            <person name="Orsini L."/>
        </authorList>
    </citation>
    <scope>NUCLEOTIDE SEQUENCE [LARGE SCALE GENOMIC DNA]</scope>
    <source>
        <strain evidence="2">LRV0_1</strain>
    </source>
</reference>
<gene>
    <name evidence="2" type="ORF">OUZ56_033543</name>
</gene>
<organism evidence="2 3">
    <name type="scientific">Daphnia magna</name>
    <dbReference type="NCBI Taxonomy" id="35525"/>
    <lineage>
        <taxon>Eukaryota</taxon>
        <taxon>Metazoa</taxon>
        <taxon>Ecdysozoa</taxon>
        <taxon>Arthropoda</taxon>
        <taxon>Crustacea</taxon>
        <taxon>Branchiopoda</taxon>
        <taxon>Diplostraca</taxon>
        <taxon>Cladocera</taxon>
        <taxon>Anomopoda</taxon>
        <taxon>Daphniidae</taxon>
        <taxon>Daphnia</taxon>
    </lineage>
</organism>
<comment type="caution">
    <text evidence="2">The sequence shown here is derived from an EMBL/GenBank/DDBJ whole genome shotgun (WGS) entry which is preliminary data.</text>
</comment>
<proteinExistence type="predicted"/>
<sequence length="120" mass="13182">MTNTEPQTGELSENPDKGIVVTDASRNEGPNEETPDEETGGDDKTDSNVVPNEGIAVASVISYCEDNGRDNTIISVWHLPDLVKKKRKKQQKHKSIIMDTHFLQEIAHLIQDIAASGLKS</sequence>
<feature type="compositionally biased region" description="Acidic residues" evidence="1">
    <location>
        <begin position="30"/>
        <end position="40"/>
    </location>
</feature>
<feature type="region of interest" description="Disordered" evidence="1">
    <location>
        <begin position="1"/>
        <end position="51"/>
    </location>
</feature>
<dbReference type="Proteomes" id="UP001234178">
    <property type="component" value="Unassembled WGS sequence"/>
</dbReference>
<name>A0ABQ9ZXY4_9CRUS</name>
<evidence type="ECO:0000313" key="3">
    <source>
        <dbReference type="Proteomes" id="UP001234178"/>
    </source>
</evidence>
<protein>
    <submittedName>
        <fullName evidence="2">Uncharacterized protein</fullName>
    </submittedName>
</protein>
<accession>A0ABQ9ZXY4</accession>
<evidence type="ECO:0000313" key="2">
    <source>
        <dbReference type="EMBL" id="KAK4017766.1"/>
    </source>
</evidence>